<keyword evidence="9" id="KW-1185">Reference proteome</keyword>
<sequence>MRVFRQLQPAQRRNLSILFIAGLLFWASLSSLLPTLPLYVSDAGGTPQQIGLVMGAFSIGLLASRSWLGRLADRRSRQIVLLIGMGVVGLAPLGYWLSDWIPLIALVRAFHGISIAAFATGYVTLVVDFAPEEKRGEILGYMSLVNPIGAAIGPALGGFLQEFAGYSPLFLFSALLGLVGFVCTRAVREQRPEQMGSLSVDLPFWSLLGSPKVRSLTLVMFLVGLAFGTQTTFVALLIQETAVPMNPGLFYTAVAFASFGVRLLAGRASDRFGRGPFISISLATYALAMLILLGANSMGAFLLAGVVVGSGFGTLIPLISALVADRSSPIERGRLFSLVMCGFDLGIGLAGPVLGTLAVGSGYRAMFGYAALLSLASLVYFLAFSNPGRGASLRFALGLGPDEFSQREVVDDPQGRAGPSEKLPEPSAPSREGSPTAVRSRRL</sequence>
<feature type="transmembrane region" description="Helical" evidence="6">
    <location>
        <begin position="216"/>
        <end position="236"/>
    </location>
</feature>
<dbReference type="InterPro" id="IPR052714">
    <property type="entry name" value="MFS_Exporter"/>
</dbReference>
<protein>
    <submittedName>
        <fullName evidence="8">MFS transporter</fullName>
    </submittedName>
</protein>
<feature type="region of interest" description="Disordered" evidence="5">
    <location>
        <begin position="408"/>
        <end position="443"/>
    </location>
</feature>
<gene>
    <name evidence="8" type="ORF">JX360_04655</name>
</gene>
<evidence type="ECO:0000256" key="5">
    <source>
        <dbReference type="SAM" id="MobiDB-lite"/>
    </source>
</evidence>
<dbReference type="PANTHER" id="PTHR23531">
    <property type="entry name" value="QUINOLENE RESISTANCE PROTEIN NORA"/>
    <property type="match status" value="1"/>
</dbReference>
<keyword evidence="3 6" id="KW-1133">Transmembrane helix</keyword>
<dbReference type="Proteomes" id="UP000830835">
    <property type="component" value="Unassembled WGS sequence"/>
</dbReference>
<evidence type="ECO:0000256" key="3">
    <source>
        <dbReference type="ARBA" id="ARBA00022989"/>
    </source>
</evidence>
<feature type="transmembrane region" description="Helical" evidence="6">
    <location>
        <begin position="248"/>
        <end position="265"/>
    </location>
</feature>
<proteinExistence type="predicted"/>
<accession>A0ABT0CA23</accession>
<feature type="transmembrane region" description="Helical" evidence="6">
    <location>
        <begin position="103"/>
        <end position="127"/>
    </location>
</feature>
<feature type="transmembrane region" description="Helical" evidence="6">
    <location>
        <begin position="366"/>
        <end position="384"/>
    </location>
</feature>
<feature type="transmembrane region" description="Helical" evidence="6">
    <location>
        <begin position="139"/>
        <end position="160"/>
    </location>
</feature>
<name>A0ABT0CA23_THEVL</name>
<dbReference type="SUPFAM" id="SSF103473">
    <property type="entry name" value="MFS general substrate transporter"/>
    <property type="match status" value="1"/>
</dbReference>
<dbReference type="Gene3D" id="1.20.1250.20">
    <property type="entry name" value="MFS general substrate transporter like domains"/>
    <property type="match status" value="2"/>
</dbReference>
<keyword evidence="4 6" id="KW-0472">Membrane</keyword>
<evidence type="ECO:0000256" key="2">
    <source>
        <dbReference type="ARBA" id="ARBA00022692"/>
    </source>
</evidence>
<dbReference type="InterPro" id="IPR020846">
    <property type="entry name" value="MFS_dom"/>
</dbReference>
<feature type="transmembrane region" description="Helical" evidence="6">
    <location>
        <begin position="166"/>
        <end position="187"/>
    </location>
</feature>
<dbReference type="Pfam" id="PF07690">
    <property type="entry name" value="MFS_1"/>
    <property type="match status" value="1"/>
</dbReference>
<feature type="transmembrane region" description="Helical" evidence="6">
    <location>
        <begin position="301"/>
        <end position="323"/>
    </location>
</feature>
<feature type="transmembrane region" description="Helical" evidence="6">
    <location>
        <begin position="335"/>
        <end position="360"/>
    </location>
</feature>
<dbReference type="CDD" id="cd17489">
    <property type="entry name" value="MFS_YfcJ_like"/>
    <property type="match status" value="1"/>
</dbReference>
<dbReference type="InterPro" id="IPR036259">
    <property type="entry name" value="MFS_trans_sf"/>
</dbReference>
<dbReference type="PROSITE" id="PS50850">
    <property type="entry name" value="MFS"/>
    <property type="match status" value="1"/>
</dbReference>
<evidence type="ECO:0000313" key="9">
    <source>
        <dbReference type="Proteomes" id="UP000830835"/>
    </source>
</evidence>
<dbReference type="PANTHER" id="PTHR23531:SF1">
    <property type="entry name" value="QUINOLENE RESISTANCE PROTEIN NORA"/>
    <property type="match status" value="1"/>
</dbReference>
<evidence type="ECO:0000259" key="7">
    <source>
        <dbReference type="PROSITE" id="PS50850"/>
    </source>
</evidence>
<keyword evidence="2 6" id="KW-0812">Transmembrane</keyword>
<comment type="subcellular location">
    <subcellularLocation>
        <location evidence="1">Cell membrane</location>
        <topology evidence="1">Multi-pass membrane protein</topology>
    </subcellularLocation>
</comment>
<comment type="caution">
    <text evidence="8">The sequence shown here is derived from an EMBL/GenBank/DDBJ whole genome shotgun (WGS) entry which is preliminary data.</text>
</comment>
<evidence type="ECO:0000256" key="1">
    <source>
        <dbReference type="ARBA" id="ARBA00004651"/>
    </source>
</evidence>
<dbReference type="RefSeq" id="WP_244349429.1">
    <property type="nucleotide sequence ID" value="NZ_JAFIRA010000007.1"/>
</dbReference>
<feature type="transmembrane region" description="Helical" evidence="6">
    <location>
        <begin position="12"/>
        <end position="29"/>
    </location>
</feature>
<organism evidence="8 9">
    <name type="scientific">Thermostichus vulcanus str. 'Rupite'</name>
    <dbReference type="NCBI Taxonomy" id="2813851"/>
    <lineage>
        <taxon>Bacteria</taxon>
        <taxon>Bacillati</taxon>
        <taxon>Cyanobacteriota</taxon>
        <taxon>Cyanophyceae</taxon>
        <taxon>Thermostichales</taxon>
        <taxon>Thermostichaceae</taxon>
        <taxon>Thermostichus</taxon>
    </lineage>
</organism>
<evidence type="ECO:0000313" key="8">
    <source>
        <dbReference type="EMBL" id="MCJ2542200.1"/>
    </source>
</evidence>
<reference evidence="8" key="1">
    <citation type="submission" date="2021-02" db="EMBL/GenBank/DDBJ databases">
        <title>The CRISPR/cas machinery reduction and long-range gene transfer in the hot spring cyanobacterium Synechococcus.</title>
        <authorList>
            <person name="Dvorak P."/>
            <person name="Jahodarova E."/>
            <person name="Hasler P."/>
            <person name="Poulickova A."/>
        </authorList>
    </citation>
    <scope>NUCLEOTIDE SEQUENCE</scope>
    <source>
        <strain evidence="8">Rupite</strain>
    </source>
</reference>
<feature type="domain" description="Major facilitator superfamily (MFS) profile" evidence="7">
    <location>
        <begin position="14"/>
        <end position="389"/>
    </location>
</feature>
<evidence type="ECO:0000256" key="6">
    <source>
        <dbReference type="SAM" id="Phobius"/>
    </source>
</evidence>
<feature type="transmembrane region" description="Helical" evidence="6">
    <location>
        <begin position="79"/>
        <end position="97"/>
    </location>
</feature>
<feature type="transmembrane region" description="Helical" evidence="6">
    <location>
        <begin position="49"/>
        <end position="67"/>
    </location>
</feature>
<dbReference type="InterPro" id="IPR011701">
    <property type="entry name" value="MFS"/>
</dbReference>
<dbReference type="EMBL" id="JAFIRA010000007">
    <property type="protein sequence ID" value="MCJ2542200.1"/>
    <property type="molecule type" value="Genomic_DNA"/>
</dbReference>
<feature type="transmembrane region" description="Helical" evidence="6">
    <location>
        <begin position="277"/>
        <end position="295"/>
    </location>
</feature>
<evidence type="ECO:0000256" key="4">
    <source>
        <dbReference type="ARBA" id="ARBA00023136"/>
    </source>
</evidence>